<name>A0ABW1EK00_9BACT</name>
<evidence type="ECO:0000259" key="8">
    <source>
        <dbReference type="Pfam" id="PF02687"/>
    </source>
</evidence>
<dbReference type="EMBL" id="JBHSPH010000005">
    <property type="protein sequence ID" value="MFC5863590.1"/>
    <property type="molecule type" value="Genomic_DNA"/>
</dbReference>
<feature type="domain" description="ABC3 transporter permease C-terminal" evidence="8">
    <location>
        <begin position="323"/>
        <end position="436"/>
    </location>
</feature>
<comment type="similarity">
    <text evidence="6">Belongs to the ABC-4 integral membrane protein family.</text>
</comment>
<feature type="transmembrane region" description="Helical" evidence="7">
    <location>
        <begin position="62"/>
        <end position="84"/>
    </location>
</feature>
<feature type="transmembrane region" description="Helical" evidence="7">
    <location>
        <begin position="372"/>
        <end position="392"/>
    </location>
</feature>
<dbReference type="PANTHER" id="PTHR30572:SF4">
    <property type="entry name" value="ABC TRANSPORTER PERMEASE YTRF"/>
    <property type="match status" value="1"/>
</dbReference>
<evidence type="ECO:0000256" key="5">
    <source>
        <dbReference type="ARBA" id="ARBA00023136"/>
    </source>
</evidence>
<keyword evidence="5 7" id="KW-0472">Membrane</keyword>
<dbReference type="RefSeq" id="WP_263340160.1">
    <property type="nucleotide sequence ID" value="NZ_JAGSYH010000005.1"/>
</dbReference>
<feature type="transmembrane region" description="Helical" evidence="7">
    <location>
        <begin position="404"/>
        <end position="426"/>
    </location>
</feature>
<dbReference type="InterPro" id="IPR025857">
    <property type="entry name" value="MacB_PCD"/>
</dbReference>
<dbReference type="Pfam" id="PF12704">
    <property type="entry name" value="MacB_PCD"/>
    <property type="match status" value="1"/>
</dbReference>
<evidence type="ECO:0000256" key="2">
    <source>
        <dbReference type="ARBA" id="ARBA00022475"/>
    </source>
</evidence>
<reference evidence="11" key="1">
    <citation type="journal article" date="2019" name="Int. J. Syst. Evol. Microbiol.">
        <title>The Global Catalogue of Microorganisms (GCM) 10K type strain sequencing project: providing services to taxonomists for standard genome sequencing and annotation.</title>
        <authorList>
            <consortium name="The Broad Institute Genomics Platform"/>
            <consortium name="The Broad Institute Genome Sequencing Center for Infectious Disease"/>
            <person name="Wu L."/>
            <person name="Ma J."/>
        </authorList>
    </citation>
    <scope>NUCLEOTIDE SEQUENCE [LARGE SCALE GENOMIC DNA]</scope>
    <source>
        <strain evidence="11">JCM 4087</strain>
    </source>
</reference>
<comment type="caution">
    <text evidence="10">The sequence shown here is derived from an EMBL/GenBank/DDBJ whole genome shotgun (WGS) entry which is preliminary data.</text>
</comment>
<dbReference type="PANTHER" id="PTHR30572">
    <property type="entry name" value="MEMBRANE COMPONENT OF TRANSPORTER-RELATED"/>
    <property type="match status" value="1"/>
</dbReference>
<organism evidence="10 11">
    <name type="scientific">Acidicapsa dinghuensis</name>
    <dbReference type="NCBI Taxonomy" id="2218256"/>
    <lineage>
        <taxon>Bacteria</taxon>
        <taxon>Pseudomonadati</taxon>
        <taxon>Acidobacteriota</taxon>
        <taxon>Terriglobia</taxon>
        <taxon>Terriglobales</taxon>
        <taxon>Acidobacteriaceae</taxon>
        <taxon>Acidicapsa</taxon>
    </lineage>
</organism>
<keyword evidence="11" id="KW-1185">Reference proteome</keyword>
<dbReference type="Pfam" id="PF02687">
    <property type="entry name" value="FtsX"/>
    <property type="match status" value="1"/>
</dbReference>
<keyword evidence="3 7" id="KW-0812">Transmembrane</keyword>
<proteinExistence type="inferred from homology"/>
<keyword evidence="4 7" id="KW-1133">Transmembrane helix</keyword>
<dbReference type="Proteomes" id="UP001596091">
    <property type="component" value="Unassembled WGS sequence"/>
</dbReference>
<sequence length="443" mass="47940">MIETEQERVVSQEERLAAQRRAQSEAHQDSFRRTLLSARRTIKFSETMRLAIDSFRASKGRFALTALGMVIGSASVILVVTIGMTGRDYALGLIEKIGTNMVEVEYAGGGATGTESAVYNDYLTRDDERAVDTQVPSIMFSSPVLETHDRISFGGGVVKDTLVLGVEPAYKNVRNLIVTQGRFFDDNDAAAHIKCAVVTLPFAHEMFGSADAAVGQNFQISGIPFTIIGTFRESVDDFGQSELTDNTILIPYSVARYFTGTDNVKQIYFSLRSMADVPDASKSILQIVKSRHKPNSVYKTTDLKELLTTAALIANGLTAVLIAVAMVTLAVGGVGIMNIMLANVRSRIREIGIRKALGATSREIRLQFLTEAIMISLAGGIVGTILGLTLPLSVRLFTDYAIPISPWSIIAALGVSLIVGVIFGTVPATRAAQMDPVESLKYE</sequence>
<evidence type="ECO:0000259" key="9">
    <source>
        <dbReference type="Pfam" id="PF12704"/>
    </source>
</evidence>
<feature type="transmembrane region" description="Helical" evidence="7">
    <location>
        <begin position="317"/>
        <end position="341"/>
    </location>
</feature>
<evidence type="ECO:0000256" key="3">
    <source>
        <dbReference type="ARBA" id="ARBA00022692"/>
    </source>
</evidence>
<accession>A0ABW1EK00</accession>
<dbReference type="InterPro" id="IPR050250">
    <property type="entry name" value="Macrolide_Exporter_MacB"/>
</dbReference>
<evidence type="ECO:0000256" key="7">
    <source>
        <dbReference type="SAM" id="Phobius"/>
    </source>
</evidence>
<evidence type="ECO:0000256" key="6">
    <source>
        <dbReference type="ARBA" id="ARBA00038076"/>
    </source>
</evidence>
<feature type="domain" description="MacB-like periplasmic core" evidence="9">
    <location>
        <begin position="63"/>
        <end position="286"/>
    </location>
</feature>
<evidence type="ECO:0000313" key="10">
    <source>
        <dbReference type="EMBL" id="MFC5863590.1"/>
    </source>
</evidence>
<dbReference type="InterPro" id="IPR003838">
    <property type="entry name" value="ABC3_permease_C"/>
</dbReference>
<comment type="subcellular location">
    <subcellularLocation>
        <location evidence="1">Cell membrane</location>
        <topology evidence="1">Multi-pass membrane protein</topology>
    </subcellularLocation>
</comment>
<keyword evidence="2" id="KW-1003">Cell membrane</keyword>
<gene>
    <name evidence="10" type="ORF">ACFPT7_14885</name>
</gene>
<evidence type="ECO:0000256" key="1">
    <source>
        <dbReference type="ARBA" id="ARBA00004651"/>
    </source>
</evidence>
<evidence type="ECO:0000313" key="11">
    <source>
        <dbReference type="Proteomes" id="UP001596091"/>
    </source>
</evidence>
<protein>
    <submittedName>
        <fullName evidence="10">ABC transporter permease</fullName>
    </submittedName>
</protein>
<evidence type="ECO:0000256" key="4">
    <source>
        <dbReference type="ARBA" id="ARBA00022989"/>
    </source>
</evidence>